<dbReference type="Pfam" id="PF06415">
    <property type="entry name" value="iPGM_N"/>
    <property type="match status" value="1"/>
</dbReference>
<sequence>MSAEIVRPHPVVLLILDGWGHRDDPADNALAQATLPHWHALLAAAPHTLIHTEGRHVGLPDGQMGNSEVGHMNLGAGRIVYQDLTRVDAAIEDGSFFANAELRAACAAAKAHNGTLHVMGLLSPGGVHSHENHILAMLDLAKREGVADVAVHAFLDGRDMPPQSAEPSLRRLQAACDRLGNARIASVSGRYFAMDRDQRWDRQRRAWDAIVEAASEHVAADALSALREAYARGETDEFVAPTVISAGTAAGSAPMRDGDAVVYMNFRADRARQLTAAFVAPGFDGFQARRPQLSRFVCLTGYDARLPASVAFAPDELRNTLGEVLAAHHLKQLRIAETEKYAHVTFFFSGGREEPYRGETRTLVPSPRVATYDLQPEMSCPEVTAKLTAAIRSGDIDVAICNIANPDMVGHSGILAAAIQAAEAVDIAIGAIVEAVRDSGGALLVTADHGNLEMMRDPATGQPHTAHTVGPVPFVYLGPRAATLRSGGALRDVAPTILDLLGLPQPAEMSGRSLLEAGQPID</sequence>
<keyword evidence="5 8" id="KW-0324">Glycolysis</keyword>
<dbReference type="Proteomes" id="UP001595740">
    <property type="component" value="Unassembled WGS sequence"/>
</dbReference>
<organism evidence="12 13">
    <name type="scientific">Lysobacter cavernae</name>
    <dbReference type="NCBI Taxonomy" id="1685901"/>
    <lineage>
        <taxon>Bacteria</taxon>
        <taxon>Pseudomonadati</taxon>
        <taxon>Pseudomonadota</taxon>
        <taxon>Gammaproteobacteria</taxon>
        <taxon>Lysobacterales</taxon>
        <taxon>Lysobacteraceae</taxon>
        <taxon>Lysobacter</taxon>
    </lineage>
</organism>
<reference evidence="13" key="1">
    <citation type="journal article" date="2019" name="Int. J. Syst. Evol. Microbiol.">
        <title>The Global Catalogue of Microorganisms (GCM) 10K type strain sequencing project: providing services to taxonomists for standard genome sequencing and annotation.</title>
        <authorList>
            <consortium name="The Broad Institute Genomics Platform"/>
            <consortium name="The Broad Institute Genome Sequencing Center for Infectious Disease"/>
            <person name="Wu L."/>
            <person name="Ma J."/>
        </authorList>
    </citation>
    <scope>NUCLEOTIDE SEQUENCE [LARGE SCALE GENOMIC DNA]</scope>
    <source>
        <strain evidence="13">KCTC 42875</strain>
    </source>
</reference>
<evidence type="ECO:0000256" key="3">
    <source>
        <dbReference type="ARBA" id="ARBA00008819"/>
    </source>
</evidence>
<accession>A0ABV7RRE8</accession>
<feature type="active site" description="Phosphoserine intermediate" evidence="8">
    <location>
        <position position="67"/>
    </location>
</feature>
<dbReference type="Pfam" id="PF01676">
    <property type="entry name" value="Metalloenzyme"/>
    <property type="match status" value="1"/>
</dbReference>
<feature type="binding site" evidence="8">
    <location>
        <position position="407"/>
    </location>
    <ligand>
        <name>Mn(2+)</name>
        <dbReference type="ChEBI" id="CHEBI:29035"/>
        <label>1</label>
    </ligand>
</feature>
<protein>
    <recommendedName>
        <fullName evidence="8 9">2,3-bisphosphoglycerate-independent phosphoglycerate mutase</fullName>
        <shortName evidence="8">BPG-independent PGAM</shortName>
        <shortName evidence="8">Phosphoglyceromutase</shortName>
        <shortName evidence="8">iPGM</shortName>
        <ecNumber evidence="8 9">5.4.2.12</ecNumber>
    </recommendedName>
</protein>
<gene>
    <name evidence="8 12" type="primary">gpmI</name>
    <name evidence="12" type="ORF">ACFOLC_09670</name>
</gene>
<dbReference type="Gene3D" id="3.40.1450.10">
    <property type="entry name" value="BPG-independent phosphoglycerate mutase, domain B"/>
    <property type="match status" value="1"/>
</dbReference>
<evidence type="ECO:0000259" key="10">
    <source>
        <dbReference type="Pfam" id="PF01676"/>
    </source>
</evidence>
<dbReference type="InterPro" id="IPR017850">
    <property type="entry name" value="Alkaline_phosphatase_core_sf"/>
</dbReference>
<feature type="binding site" evidence="8">
    <location>
        <begin position="267"/>
        <end position="270"/>
    </location>
    <ligand>
        <name>substrate</name>
    </ligand>
</feature>
<feature type="domain" description="BPG-independent PGAM N-terminal" evidence="11">
    <location>
        <begin position="87"/>
        <end position="303"/>
    </location>
</feature>
<comment type="caution">
    <text evidence="12">The sequence shown here is derived from an EMBL/GenBank/DDBJ whole genome shotgun (WGS) entry which is preliminary data.</text>
</comment>
<dbReference type="InterPro" id="IPR005995">
    <property type="entry name" value="Pgm_bpd_ind"/>
</dbReference>
<dbReference type="CDD" id="cd16010">
    <property type="entry name" value="iPGM"/>
    <property type="match status" value="1"/>
</dbReference>
<feature type="binding site" evidence="8">
    <location>
        <position position="128"/>
    </location>
    <ligand>
        <name>substrate</name>
    </ligand>
</feature>
<dbReference type="InterPro" id="IPR006124">
    <property type="entry name" value="Metalloenzyme"/>
</dbReference>
<keyword evidence="6 8" id="KW-0464">Manganese</keyword>
<dbReference type="GO" id="GO:0004619">
    <property type="term" value="F:phosphoglycerate mutase activity"/>
    <property type="evidence" value="ECO:0007669"/>
    <property type="project" value="UniProtKB-EC"/>
</dbReference>
<dbReference type="PANTHER" id="PTHR31637:SF0">
    <property type="entry name" value="2,3-BISPHOSPHOGLYCERATE-INDEPENDENT PHOSPHOGLYCERATE MUTASE"/>
    <property type="match status" value="1"/>
</dbReference>
<feature type="binding site" evidence="8">
    <location>
        <position position="411"/>
    </location>
    <ligand>
        <name>Mn(2+)</name>
        <dbReference type="ChEBI" id="CHEBI:29035"/>
        <label>1</label>
    </ligand>
</feature>
<evidence type="ECO:0000313" key="13">
    <source>
        <dbReference type="Proteomes" id="UP001595740"/>
    </source>
</evidence>
<comment type="function">
    <text evidence="8">Catalyzes the interconversion of 2-phosphoglycerate and 3-phosphoglycerate.</text>
</comment>
<dbReference type="EMBL" id="JBHRXK010000004">
    <property type="protein sequence ID" value="MFC3551277.1"/>
    <property type="molecule type" value="Genomic_DNA"/>
</dbReference>
<evidence type="ECO:0000256" key="9">
    <source>
        <dbReference type="NCBIfam" id="TIGR01307"/>
    </source>
</evidence>
<comment type="subunit">
    <text evidence="8">Monomer.</text>
</comment>
<dbReference type="SUPFAM" id="SSF53649">
    <property type="entry name" value="Alkaline phosphatase-like"/>
    <property type="match status" value="1"/>
</dbReference>
<dbReference type="RefSeq" id="WP_386759049.1">
    <property type="nucleotide sequence ID" value="NZ_JBHRXK010000004.1"/>
</dbReference>
<evidence type="ECO:0000256" key="6">
    <source>
        <dbReference type="ARBA" id="ARBA00023211"/>
    </source>
</evidence>
<proteinExistence type="inferred from homology"/>
<comment type="catalytic activity">
    <reaction evidence="1 8">
        <text>(2R)-2-phosphoglycerate = (2R)-3-phosphoglycerate</text>
        <dbReference type="Rhea" id="RHEA:15901"/>
        <dbReference type="ChEBI" id="CHEBI:58272"/>
        <dbReference type="ChEBI" id="CHEBI:58289"/>
        <dbReference type="EC" id="5.4.2.12"/>
    </reaction>
</comment>
<comment type="similarity">
    <text evidence="3 8">Belongs to the BPG-independent phosphoglycerate mutase family.</text>
</comment>
<comment type="pathway">
    <text evidence="2 8">Carbohydrate degradation; glycolysis; pyruvate from D-glyceraldehyde 3-phosphate: step 3/5.</text>
</comment>
<keyword evidence="13" id="KW-1185">Reference proteome</keyword>
<feature type="domain" description="Metalloenzyme" evidence="10">
    <location>
        <begin position="10"/>
        <end position="504"/>
    </location>
</feature>
<keyword evidence="4 8" id="KW-0479">Metal-binding</keyword>
<keyword evidence="7 8" id="KW-0413">Isomerase</keyword>
<feature type="binding site" evidence="8">
    <location>
        <position position="190"/>
    </location>
    <ligand>
        <name>substrate</name>
    </ligand>
</feature>
<evidence type="ECO:0000256" key="2">
    <source>
        <dbReference type="ARBA" id="ARBA00004798"/>
    </source>
</evidence>
<dbReference type="InterPro" id="IPR011258">
    <property type="entry name" value="BPG-indep_PGM_N"/>
</dbReference>
<comment type="cofactor">
    <cofactor evidence="8">
        <name>Mn(2+)</name>
        <dbReference type="ChEBI" id="CHEBI:29035"/>
    </cofactor>
    <text evidence="8">Binds 2 manganese ions per subunit.</text>
</comment>
<feature type="binding site" evidence="8">
    <location>
        <position position="449"/>
    </location>
    <ligand>
        <name>Mn(2+)</name>
        <dbReference type="ChEBI" id="CHEBI:29035"/>
        <label>2</label>
    </ligand>
</feature>
<evidence type="ECO:0000256" key="1">
    <source>
        <dbReference type="ARBA" id="ARBA00000370"/>
    </source>
</evidence>
<feature type="binding site" evidence="8">
    <location>
        <position position="196"/>
    </location>
    <ligand>
        <name>substrate</name>
    </ligand>
</feature>
<feature type="binding site" evidence="8">
    <location>
        <position position="340"/>
    </location>
    <ligand>
        <name>substrate</name>
    </ligand>
</feature>
<name>A0ABV7RRE8_9GAMM</name>
<dbReference type="PIRSF" id="PIRSF001492">
    <property type="entry name" value="IPGAM"/>
    <property type="match status" value="1"/>
</dbReference>
<dbReference type="NCBIfam" id="TIGR01307">
    <property type="entry name" value="pgm_bpd_ind"/>
    <property type="match status" value="1"/>
</dbReference>
<dbReference type="PANTHER" id="PTHR31637">
    <property type="entry name" value="2,3-BISPHOSPHOGLYCERATE-INDEPENDENT PHOSPHOGLYCERATE MUTASE"/>
    <property type="match status" value="1"/>
</dbReference>
<evidence type="ECO:0000256" key="7">
    <source>
        <dbReference type="ARBA" id="ARBA00023235"/>
    </source>
</evidence>
<evidence type="ECO:0000256" key="5">
    <source>
        <dbReference type="ARBA" id="ARBA00023152"/>
    </source>
</evidence>
<feature type="binding site" evidence="8">
    <location>
        <position position="448"/>
    </location>
    <ligand>
        <name>Mn(2+)</name>
        <dbReference type="ChEBI" id="CHEBI:29035"/>
        <label>2</label>
    </ligand>
</feature>
<evidence type="ECO:0000256" key="8">
    <source>
        <dbReference type="HAMAP-Rule" id="MF_01038"/>
    </source>
</evidence>
<dbReference type="HAMAP" id="MF_01038">
    <property type="entry name" value="GpmI"/>
    <property type="match status" value="1"/>
</dbReference>
<feature type="binding site" evidence="8">
    <location>
        <position position="67"/>
    </location>
    <ligand>
        <name>Mn(2+)</name>
        <dbReference type="ChEBI" id="CHEBI:29035"/>
        <label>2</label>
    </ligand>
</feature>
<feature type="binding site" evidence="8">
    <location>
        <begin position="158"/>
        <end position="159"/>
    </location>
    <ligand>
        <name>substrate</name>
    </ligand>
</feature>
<evidence type="ECO:0000259" key="11">
    <source>
        <dbReference type="Pfam" id="PF06415"/>
    </source>
</evidence>
<dbReference type="InterPro" id="IPR036646">
    <property type="entry name" value="PGAM_B_sf"/>
</dbReference>
<feature type="binding site" evidence="8">
    <location>
        <position position="17"/>
    </location>
    <ligand>
        <name>Mn(2+)</name>
        <dbReference type="ChEBI" id="CHEBI:29035"/>
        <label>2</label>
    </ligand>
</feature>
<dbReference type="Gene3D" id="3.40.720.10">
    <property type="entry name" value="Alkaline Phosphatase, subunit A"/>
    <property type="match status" value="1"/>
</dbReference>
<dbReference type="SUPFAM" id="SSF64158">
    <property type="entry name" value="2,3-Bisphosphoglycerate-independent phosphoglycerate mutase, substrate-binding domain"/>
    <property type="match status" value="1"/>
</dbReference>
<evidence type="ECO:0000256" key="4">
    <source>
        <dbReference type="ARBA" id="ARBA00022723"/>
    </source>
</evidence>
<evidence type="ECO:0000313" key="12">
    <source>
        <dbReference type="EMBL" id="MFC3551277.1"/>
    </source>
</evidence>
<feature type="binding site" evidence="8">
    <location>
        <position position="467"/>
    </location>
    <ligand>
        <name>Mn(2+)</name>
        <dbReference type="ChEBI" id="CHEBI:29035"/>
        <label>1</label>
    </ligand>
</feature>
<dbReference type="EC" id="5.4.2.12" evidence="8 9"/>